<sequence>MLEAVDAAQLIGQGELMFSYSGPALLIYPDGSSAELDRVSLIETVNDGIWQMSGAGTSAEALNGGEARIRLPTGGEADVLVSNVRVGADPEGASTSVTFLGT</sequence>
<dbReference type="Proteomes" id="UP001500711">
    <property type="component" value="Unassembled WGS sequence"/>
</dbReference>
<protein>
    <submittedName>
        <fullName evidence="1">Uncharacterized protein</fullName>
    </submittedName>
</protein>
<organism evidence="1 2">
    <name type="scientific">Lentzea roselyniae</name>
    <dbReference type="NCBI Taxonomy" id="531940"/>
    <lineage>
        <taxon>Bacteria</taxon>
        <taxon>Bacillati</taxon>
        <taxon>Actinomycetota</taxon>
        <taxon>Actinomycetes</taxon>
        <taxon>Pseudonocardiales</taxon>
        <taxon>Pseudonocardiaceae</taxon>
        <taxon>Lentzea</taxon>
    </lineage>
</organism>
<accession>A0ABP7C3W5</accession>
<comment type="caution">
    <text evidence="1">The sequence shown here is derived from an EMBL/GenBank/DDBJ whole genome shotgun (WGS) entry which is preliminary data.</text>
</comment>
<evidence type="ECO:0000313" key="2">
    <source>
        <dbReference type="Proteomes" id="UP001500711"/>
    </source>
</evidence>
<proteinExistence type="predicted"/>
<gene>
    <name evidence="1" type="ORF">GCM10022267_77330</name>
</gene>
<name>A0ABP7C3W5_9PSEU</name>
<dbReference type="EMBL" id="BAABBE010000034">
    <property type="protein sequence ID" value="GAA3679076.1"/>
    <property type="molecule type" value="Genomic_DNA"/>
</dbReference>
<reference evidence="2" key="1">
    <citation type="journal article" date="2019" name="Int. J. Syst. Evol. Microbiol.">
        <title>The Global Catalogue of Microorganisms (GCM) 10K type strain sequencing project: providing services to taxonomists for standard genome sequencing and annotation.</title>
        <authorList>
            <consortium name="The Broad Institute Genomics Platform"/>
            <consortium name="The Broad Institute Genome Sequencing Center for Infectious Disease"/>
            <person name="Wu L."/>
            <person name="Ma J."/>
        </authorList>
    </citation>
    <scope>NUCLEOTIDE SEQUENCE [LARGE SCALE GENOMIC DNA]</scope>
    <source>
        <strain evidence="2">JCM 17494</strain>
    </source>
</reference>
<evidence type="ECO:0000313" key="1">
    <source>
        <dbReference type="EMBL" id="GAA3679076.1"/>
    </source>
</evidence>
<keyword evidence="2" id="KW-1185">Reference proteome</keyword>